<dbReference type="GO" id="GO:0030246">
    <property type="term" value="F:carbohydrate binding"/>
    <property type="evidence" value="ECO:0007669"/>
    <property type="project" value="InterPro"/>
</dbReference>
<dbReference type="OrthoDB" id="10070917at2759"/>
<dbReference type="STRING" id="150374.A0A0M8N8L7"/>
<dbReference type="GO" id="GO:0004558">
    <property type="term" value="F:alpha-1,4-glucosidase activity"/>
    <property type="evidence" value="ECO:0007669"/>
    <property type="project" value="UniProtKB-EC"/>
</dbReference>
<evidence type="ECO:0000259" key="6">
    <source>
        <dbReference type="Pfam" id="PF01055"/>
    </source>
</evidence>
<dbReference type="InterPro" id="IPR011013">
    <property type="entry name" value="Gal_mutarotase_sf_dom"/>
</dbReference>
<dbReference type="SUPFAM" id="SSF51445">
    <property type="entry name" value="(Trans)glycosidases"/>
    <property type="match status" value="1"/>
</dbReference>
<dbReference type="Gene3D" id="3.20.20.80">
    <property type="entry name" value="Glycosidases"/>
    <property type="match status" value="1"/>
</dbReference>
<reference evidence="7 8" key="1">
    <citation type="submission" date="2015-07" db="EMBL/GenBank/DDBJ databases">
        <title>The genome of the fungus Escovopsis weberi, a specialized disease agent of ant agriculture.</title>
        <authorList>
            <person name="de Man T.J."/>
            <person name="Stajich J.E."/>
            <person name="Kubicek C.P."/>
            <person name="Chenthamara K."/>
            <person name="Atanasova L."/>
            <person name="Druzhinina I.S."/>
            <person name="Birnbaum S."/>
            <person name="Barribeau S.M."/>
            <person name="Teiling C."/>
            <person name="Suen G."/>
            <person name="Currie C."/>
            <person name="Gerardo N.M."/>
        </authorList>
    </citation>
    <scope>NUCLEOTIDE SEQUENCE [LARGE SCALE GENOMIC DNA]</scope>
</reference>
<comment type="caution">
    <text evidence="7">The sequence shown here is derived from an EMBL/GenBank/DDBJ whole genome shotgun (WGS) entry which is preliminary data.</text>
</comment>
<dbReference type="InterPro" id="IPR000322">
    <property type="entry name" value="Glyco_hydro_31_TIM"/>
</dbReference>
<comment type="similarity">
    <text evidence="2 4">Belongs to the glycosyl hydrolase 31 family.</text>
</comment>
<dbReference type="CDD" id="cd14752">
    <property type="entry name" value="GH31_N"/>
    <property type="match status" value="1"/>
</dbReference>
<evidence type="ECO:0000256" key="1">
    <source>
        <dbReference type="ARBA" id="ARBA00001657"/>
    </source>
</evidence>
<dbReference type="SUPFAM" id="SSF74650">
    <property type="entry name" value="Galactose mutarotase-like"/>
    <property type="match status" value="1"/>
</dbReference>
<comment type="catalytic activity">
    <reaction evidence="1">
        <text>Hydrolysis of terminal, non-reducing (1-&gt;4)-linked alpha-D-glucose residues with release of alpha-D-glucose.</text>
        <dbReference type="EC" id="3.2.1.20"/>
    </reaction>
</comment>
<keyword evidence="4" id="KW-0378">Hydrolase</keyword>
<dbReference type="Proteomes" id="UP000053831">
    <property type="component" value="Unassembled WGS sequence"/>
</dbReference>
<dbReference type="InterPro" id="IPR017853">
    <property type="entry name" value="GH"/>
</dbReference>
<dbReference type="InterPro" id="IPR013780">
    <property type="entry name" value="Glyco_hydro_b"/>
</dbReference>
<protein>
    <recommendedName>
        <fullName evidence="3">alpha-glucosidase</fullName>
        <ecNumber evidence="3">3.2.1.20</ecNumber>
    </recommendedName>
</protein>
<organism evidence="7 8">
    <name type="scientific">Escovopsis weberi</name>
    <dbReference type="NCBI Taxonomy" id="150374"/>
    <lineage>
        <taxon>Eukaryota</taxon>
        <taxon>Fungi</taxon>
        <taxon>Dikarya</taxon>
        <taxon>Ascomycota</taxon>
        <taxon>Pezizomycotina</taxon>
        <taxon>Sordariomycetes</taxon>
        <taxon>Hypocreomycetidae</taxon>
        <taxon>Hypocreales</taxon>
        <taxon>Hypocreaceae</taxon>
        <taxon>Escovopsis</taxon>
    </lineage>
</organism>
<dbReference type="Pfam" id="PF01055">
    <property type="entry name" value="Glyco_hydro_31_2nd"/>
    <property type="match status" value="1"/>
</dbReference>
<accession>A0A0M8N8L7</accession>
<dbReference type="PANTHER" id="PTHR22762">
    <property type="entry name" value="ALPHA-GLUCOSIDASE"/>
    <property type="match status" value="1"/>
</dbReference>
<keyword evidence="4" id="KW-0326">Glycosidase</keyword>
<evidence type="ECO:0000256" key="3">
    <source>
        <dbReference type="ARBA" id="ARBA00012741"/>
    </source>
</evidence>
<dbReference type="GO" id="GO:0005975">
    <property type="term" value="P:carbohydrate metabolic process"/>
    <property type="evidence" value="ECO:0007669"/>
    <property type="project" value="InterPro"/>
</dbReference>
<evidence type="ECO:0000256" key="4">
    <source>
        <dbReference type="RuleBase" id="RU361185"/>
    </source>
</evidence>
<keyword evidence="8" id="KW-1185">Reference proteome</keyword>
<evidence type="ECO:0000256" key="2">
    <source>
        <dbReference type="ARBA" id="ARBA00007806"/>
    </source>
</evidence>
<feature type="domain" description="Glycoside hydrolase family 31 TIM barrel" evidence="6">
    <location>
        <begin position="365"/>
        <end position="814"/>
    </location>
</feature>
<proteinExistence type="inferred from homology"/>
<gene>
    <name evidence="7" type="ORF">ESCO_001987</name>
</gene>
<name>A0A0M8N8L7_ESCWE</name>
<dbReference type="Gene3D" id="2.60.40.1760">
    <property type="entry name" value="glycosyl hydrolase (family 31)"/>
    <property type="match status" value="1"/>
</dbReference>
<dbReference type="Gene3D" id="2.60.40.1180">
    <property type="entry name" value="Golgi alpha-mannosidase II"/>
    <property type="match status" value="1"/>
</dbReference>
<evidence type="ECO:0000256" key="5">
    <source>
        <dbReference type="SAM" id="MobiDB-lite"/>
    </source>
</evidence>
<dbReference type="EC" id="3.2.1.20" evidence="3"/>
<evidence type="ECO:0000313" key="7">
    <source>
        <dbReference type="EMBL" id="KOS22241.1"/>
    </source>
</evidence>
<dbReference type="PANTHER" id="PTHR22762:SF120">
    <property type="entry name" value="HETEROGLYCAN GLUCOSIDASE 1"/>
    <property type="match status" value="1"/>
</dbReference>
<evidence type="ECO:0000313" key="8">
    <source>
        <dbReference type="Proteomes" id="UP000053831"/>
    </source>
</evidence>
<feature type="region of interest" description="Disordered" evidence="5">
    <location>
        <begin position="948"/>
        <end position="968"/>
    </location>
</feature>
<dbReference type="AlphaFoldDB" id="A0A0M8N8L7"/>
<dbReference type="EMBL" id="LGSR01000006">
    <property type="protein sequence ID" value="KOS22241.1"/>
    <property type="molecule type" value="Genomic_DNA"/>
</dbReference>
<sequence>MGDEGYEAWKIKESDPYTFIKADDFFRQVDENDNGDTVKRPVRAVLLDEDQDMKDPKGKTVANPVAEHGRIFRLYDKSGIQSFLLLEFIRPRVWRVRFDPTPSEEPLFTDFNNRTTITATASKLIENLDRLEKVDWEVTLKDAGSHFVLQSVKHVEGKKIPEVQLWLQKDPLQITAVRLLHSNGAVEPIPKGTTTDPDINNAITLHERMGSAAAVIWKTRVNPIRYWGTATILSEQSSVTSRFMGFGEQGGQHLFKRNTFMNYFNFDNMRYQNVYNRGPLDDREPLYHSEPFWMEVASQSSLRSLMGTMVDNYSHTCLDIGTRTDVKHQNVNRIATRFNEFSVMKVAADSVSELIQSYTSIVGKPRLKPRYALGYHQGCYGNDVKSLVTDSVNKYHDYGFPIDGYHIDVDMQREYKTFTIDSENWFQDPEGMFRELRQKGVKCSTNITPHINALDDPNYKTLNEMKALNYAIKDSRLKNEDVHTASMERYINYSGGIREGINPSWEKTDYDPPDQVPFSAAYNSGKEFRGGLYYGNKLGAPTYYPNLNDPKVREWWGKQYQYLFETGLEFVWQDMTSPCIAREYGDMKSLPFRLLLDSDVRNEARKALEASGKQVPQKTAIELWSLYSFNLHKATFQGLEKIHNLSDKLKWRKDRRNFIIGRGSMIGSQRYAGLWTGDNESSWDFLSISVNQVLALGLSGITISGQDVGGFESAPQQDEHCDPQLLIRWYGAYSLLPWFRNHYTKRRYWGPEQPKKKSKGGKYFQEPYAYDEWFKTYGGKFDGDSGLQVIYRAVLPACRWFVQLRYSLMQLLYDTMFENVVTGLPIARSMVITDDQDKTLFSTNQAFTSSQYLVGNDLLVAPRAIIPKIEVRLSTPDFYPPEKAKDLGIEKPKANPITFHVYPGKNNVYKMYLDDGISMNSEPLKDLMHLDRFEDRKANKYCQVDVAQKTHDDESGRHHRDITINSPHNGYDREDLPLEDMIGTEFTVVMWHKQFMYDPRKISVDLSHASGATFTNDDNAKATIIKCPIEFLKLTKTKREAGLTFKLTYEKKEL</sequence>